<reference evidence="3 4" key="1">
    <citation type="submission" date="2018-02" db="EMBL/GenBank/DDBJ databases">
        <authorList>
            <person name="Cohen D.B."/>
            <person name="Kent A.D."/>
        </authorList>
    </citation>
    <scope>NUCLEOTIDE SEQUENCE [LARGE SCALE GENOMIC DNA]</scope>
    <source>
        <strain evidence="3 4">CCAP 1448/3</strain>
    </source>
</reference>
<keyword evidence="1" id="KW-0175">Coiled coil</keyword>
<evidence type="ECO:0000256" key="1">
    <source>
        <dbReference type="SAM" id="Coils"/>
    </source>
</evidence>
<proteinExistence type="predicted"/>
<keyword evidence="4" id="KW-1185">Reference proteome</keyword>
<dbReference type="AlphaFoldDB" id="A0A2T1BY48"/>
<dbReference type="Gene3D" id="6.10.250.370">
    <property type="match status" value="1"/>
</dbReference>
<keyword evidence="2" id="KW-0812">Transmembrane</keyword>
<evidence type="ECO:0000313" key="4">
    <source>
        <dbReference type="Proteomes" id="UP000238762"/>
    </source>
</evidence>
<dbReference type="RefSeq" id="WP_106291010.1">
    <property type="nucleotide sequence ID" value="NZ_CAWNTC010000183.1"/>
</dbReference>
<evidence type="ECO:0000313" key="3">
    <source>
        <dbReference type="EMBL" id="PSB00950.1"/>
    </source>
</evidence>
<feature type="coiled-coil region" evidence="1">
    <location>
        <begin position="16"/>
        <end position="68"/>
    </location>
</feature>
<dbReference type="EMBL" id="PVWJ01000145">
    <property type="protein sequence ID" value="PSB00950.1"/>
    <property type="molecule type" value="Genomic_DNA"/>
</dbReference>
<keyword evidence="2" id="KW-1133">Transmembrane helix</keyword>
<dbReference type="Proteomes" id="UP000238762">
    <property type="component" value="Unassembled WGS sequence"/>
</dbReference>
<name>A0A2T1BY48_9CYAN</name>
<reference evidence="3 4" key="2">
    <citation type="submission" date="2018-03" db="EMBL/GenBank/DDBJ databases">
        <title>The ancient ancestry and fast evolution of plastids.</title>
        <authorList>
            <person name="Moore K.R."/>
            <person name="Magnabosco C."/>
            <person name="Momper L."/>
            <person name="Gold D.A."/>
            <person name="Bosak T."/>
            <person name="Fournier G.P."/>
        </authorList>
    </citation>
    <scope>NUCLEOTIDE SEQUENCE [LARGE SCALE GENOMIC DNA]</scope>
    <source>
        <strain evidence="3 4">CCAP 1448/3</strain>
    </source>
</reference>
<feature type="transmembrane region" description="Helical" evidence="2">
    <location>
        <begin position="85"/>
        <end position="105"/>
    </location>
</feature>
<organism evidence="3 4">
    <name type="scientific">Merismopedia glauca CCAP 1448/3</name>
    <dbReference type="NCBI Taxonomy" id="1296344"/>
    <lineage>
        <taxon>Bacteria</taxon>
        <taxon>Bacillati</taxon>
        <taxon>Cyanobacteriota</taxon>
        <taxon>Cyanophyceae</taxon>
        <taxon>Synechococcales</taxon>
        <taxon>Merismopediaceae</taxon>
        <taxon>Merismopedia</taxon>
    </lineage>
</organism>
<gene>
    <name evidence="3" type="ORF">C7B64_20890</name>
</gene>
<evidence type="ECO:0000256" key="2">
    <source>
        <dbReference type="SAM" id="Phobius"/>
    </source>
</evidence>
<accession>A0A2T1BY48</accession>
<dbReference type="OrthoDB" id="471184at2"/>
<protein>
    <submittedName>
        <fullName evidence="3">Shikimate dehydrogenase</fullName>
    </submittedName>
</protein>
<comment type="caution">
    <text evidence="3">The sequence shown here is derived from an EMBL/GenBank/DDBJ whole genome shotgun (WGS) entry which is preliminary data.</text>
</comment>
<sequence length="108" mass="11974">MTNTPIQVTTDLGTVLQRIEQKLDKIDEKFEQKLDNLQKDVNNLKIGQTKLETEFTSLKEDVKELKSSQKALVTDVADLKGAKGLVIPIVVAVLTSLFTLLARSIPLP</sequence>
<keyword evidence="2" id="KW-0472">Membrane</keyword>